<dbReference type="CDD" id="cd02042">
    <property type="entry name" value="ParAB_family"/>
    <property type="match status" value="1"/>
</dbReference>
<evidence type="ECO:0000313" key="3">
    <source>
        <dbReference type="Proteomes" id="UP000321523"/>
    </source>
</evidence>
<dbReference type="PANTHER" id="PTHR13696:SF99">
    <property type="entry name" value="COBYRINIC ACID AC-DIAMIDE SYNTHASE"/>
    <property type="match status" value="1"/>
</dbReference>
<sequence>MLKKKNWRDMIGPSAWVIDGAFVMHIVSVINYKGGVGKTTVTTNLAGELAWRGYKILMIDLDPQASLTFSFIRPEDWKNLFSDNKTIKNSFDALLAGTSSPLANLILEPKRAKTVLSGRGKLDLICSHLGLINVDLELATLLGGANMKQSKQNFLKVHRRLADGLSQIPSDQYDLVLIDCPPNFNIVTKTAIVASDFILIPTRPDYLSTLGIDYLIKNVSSLVEDYNDYAQENTGSYTPEIQPAALGVLFNMIQERSDDPIRTQHNYMQQVRAQSGLNVFDSYIKRNDTIFARAPETGVPLVLNGYTSGTYKNVVDGLEEVASEFANQIGLI</sequence>
<protein>
    <submittedName>
        <fullName evidence="2">Cobyrinic acid a,c-diamide synthase</fullName>
    </submittedName>
</protein>
<dbReference type="InterPro" id="IPR027417">
    <property type="entry name" value="P-loop_NTPase"/>
</dbReference>
<comment type="caution">
    <text evidence="2">The sequence shown here is derived from an EMBL/GenBank/DDBJ whole genome shotgun (WGS) entry which is preliminary data.</text>
</comment>
<dbReference type="SUPFAM" id="SSF52540">
    <property type="entry name" value="P-loop containing nucleoside triphosphate hydrolases"/>
    <property type="match status" value="1"/>
</dbReference>
<dbReference type="Gene3D" id="3.40.50.300">
    <property type="entry name" value="P-loop containing nucleotide triphosphate hydrolases"/>
    <property type="match status" value="1"/>
</dbReference>
<dbReference type="InterPro" id="IPR025669">
    <property type="entry name" value="AAA_dom"/>
</dbReference>
<feature type="domain" description="AAA" evidence="1">
    <location>
        <begin position="24"/>
        <end position="228"/>
    </location>
</feature>
<dbReference type="RefSeq" id="WP_211099346.1">
    <property type="nucleotide sequence ID" value="NZ_BJYZ01000028.1"/>
</dbReference>
<organism evidence="2 3">
    <name type="scientific">Skermanella aerolata</name>
    <dbReference type="NCBI Taxonomy" id="393310"/>
    <lineage>
        <taxon>Bacteria</taxon>
        <taxon>Pseudomonadati</taxon>
        <taxon>Pseudomonadota</taxon>
        <taxon>Alphaproteobacteria</taxon>
        <taxon>Rhodospirillales</taxon>
        <taxon>Azospirillaceae</taxon>
        <taxon>Skermanella</taxon>
    </lineage>
</organism>
<dbReference type="AlphaFoldDB" id="A0A512DYD6"/>
<evidence type="ECO:0000313" key="2">
    <source>
        <dbReference type="EMBL" id="GEO41482.1"/>
    </source>
</evidence>
<dbReference type="EMBL" id="BJYZ01000028">
    <property type="protein sequence ID" value="GEO41482.1"/>
    <property type="molecule type" value="Genomic_DNA"/>
</dbReference>
<keyword evidence="3" id="KW-1185">Reference proteome</keyword>
<dbReference type="Pfam" id="PF13614">
    <property type="entry name" value="AAA_31"/>
    <property type="match status" value="1"/>
</dbReference>
<evidence type="ECO:0000259" key="1">
    <source>
        <dbReference type="Pfam" id="PF13614"/>
    </source>
</evidence>
<dbReference type="PANTHER" id="PTHR13696">
    <property type="entry name" value="P-LOOP CONTAINING NUCLEOSIDE TRIPHOSPHATE HYDROLASE"/>
    <property type="match status" value="1"/>
</dbReference>
<dbReference type="Proteomes" id="UP000321523">
    <property type="component" value="Unassembled WGS sequence"/>
</dbReference>
<accession>A0A512DYD6</accession>
<reference evidence="2 3" key="1">
    <citation type="submission" date="2019-07" db="EMBL/GenBank/DDBJ databases">
        <title>Whole genome shotgun sequence of Skermanella aerolata NBRC 106429.</title>
        <authorList>
            <person name="Hosoyama A."/>
            <person name="Uohara A."/>
            <person name="Ohji S."/>
            <person name="Ichikawa N."/>
        </authorList>
    </citation>
    <scope>NUCLEOTIDE SEQUENCE [LARGE SCALE GENOMIC DNA]</scope>
    <source>
        <strain evidence="2 3">NBRC 106429</strain>
    </source>
</reference>
<name>A0A512DYD6_9PROT</name>
<proteinExistence type="predicted"/>
<dbReference type="InterPro" id="IPR050678">
    <property type="entry name" value="DNA_Partitioning_ATPase"/>
</dbReference>
<gene>
    <name evidence="2" type="ORF">SAE02_56300</name>
</gene>